<evidence type="ECO:0000256" key="6">
    <source>
        <dbReference type="ARBA" id="ARBA00022840"/>
    </source>
</evidence>
<keyword evidence="6" id="KW-0067">ATP-binding</keyword>
<evidence type="ECO:0000259" key="9">
    <source>
        <dbReference type="PROSITE" id="PS50011"/>
    </source>
</evidence>
<keyword evidence="4" id="KW-0547">Nucleotide-binding</keyword>
<dbReference type="Gene3D" id="3.30.200.20">
    <property type="entry name" value="Phosphorylase Kinase, domain 1"/>
    <property type="match status" value="1"/>
</dbReference>
<comment type="catalytic activity">
    <reaction evidence="8">
        <text>L-seryl-[protein] + ATP = O-phospho-L-seryl-[protein] + ADP + H(+)</text>
        <dbReference type="Rhea" id="RHEA:17989"/>
        <dbReference type="Rhea" id="RHEA-COMP:9863"/>
        <dbReference type="Rhea" id="RHEA-COMP:11604"/>
        <dbReference type="ChEBI" id="CHEBI:15378"/>
        <dbReference type="ChEBI" id="CHEBI:29999"/>
        <dbReference type="ChEBI" id="CHEBI:30616"/>
        <dbReference type="ChEBI" id="CHEBI:83421"/>
        <dbReference type="ChEBI" id="CHEBI:456216"/>
        <dbReference type="EC" id="2.7.11.1"/>
    </reaction>
</comment>
<protein>
    <recommendedName>
        <fullName evidence="1">non-specific serine/threonine protein kinase</fullName>
        <ecNumber evidence="1">2.7.11.1</ecNumber>
    </recommendedName>
</protein>
<evidence type="ECO:0000256" key="8">
    <source>
        <dbReference type="ARBA" id="ARBA00048679"/>
    </source>
</evidence>
<comment type="catalytic activity">
    <reaction evidence="7">
        <text>L-threonyl-[protein] + ATP = O-phospho-L-threonyl-[protein] + ADP + H(+)</text>
        <dbReference type="Rhea" id="RHEA:46608"/>
        <dbReference type="Rhea" id="RHEA-COMP:11060"/>
        <dbReference type="Rhea" id="RHEA-COMP:11605"/>
        <dbReference type="ChEBI" id="CHEBI:15378"/>
        <dbReference type="ChEBI" id="CHEBI:30013"/>
        <dbReference type="ChEBI" id="CHEBI:30616"/>
        <dbReference type="ChEBI" id="CHEBI:61977"/>
        <dbReference type="ChEBI" id="CHEBI:456216"/>
        <dbReference type="EC" id="2.7.11.1"/>
    </reaction>
</comment>
<sequence>MAEELAVATGCYAEDNLLGQETQAAVYKGVLSDGMIVAMKKLKAPCSREVLLKEIQILRKLRHRNLVRVRGCILNLDVSVLVLDYMSNGSLEHYLHVRRDHEEYDWGRLTTIATGLVNALTYLHHEYGVPVINGDIKPRDNRLHGTITCLCSTNHNKGRCIHLWRGHSRDVDWAEAHRGFRRSELA</sequence>
<evidence type="ECO:0000256" key="1">
    <source>
        <dbReference type="ARBA" id="ARBA00012513"/>
    </source>
</evidence>
<evidence type="ECO:0000313" key="11">
    <source>
        <dbReference type="Proteomes" id="UP000886520"/>
    </source>
</evidence>
<organism evidence="10 11">
    <name type="scientific">Adiantum capillus-veneris</name>
    <name type="common">Maidenhair fern</name>
    <dbReference type="NCBI Taxonomy" id="13818"/>
    <lineage>
        <taxon>Eukaryota</taxon>
        <taxon>Viridiplantae</taxon>
        <taxon>Streptophyta</taxon>
        <taxon>Embryophyta</taxon>
        <taxon>Tracheophyta</taxon>
        <taxon>Polypodiopsida</taxon>
        <taxon>Polypodiidae</taxon>
        <taxon>Polypodiales</taxon>
        <taxon>Pteridineae</taxon>
        <taxon>Pteridaceae</taxon>
        <taxon>Vittarioideae</taxon>
        <taxon>Adiantum</taxon>
    </lineage>
</organism>
<evidence type="ECO:0000256" key="4">
    <source>
        <dbReference type="ARBA" id="ARBA00022741"/>
    </source>
</evidence>
<name>A0A9D4UCE4_ADICA</name>
<evidence type="ECO:0000256" key="3">
    <source>
        <dbReference type="ARBA" id="ARBA00022679"/>
    </source>
</evidence>
<dbReference type="EC" id="2.7.11.1" evidence="1"/>
<dbReference type="PANTHER" id="PTHR48006">
    <property type="entry name" value="LEUCINE-RICH REPEAT-CONTAINING PROTEIN DDB_G0281931-RELATED"/>
    <property type="match status" value="1"/>
</dbReference>
<dbReference type="InterPro" id="IPR011009">
    <property type="entry name" value="Kinase-like_dom_sf"/>
</dbReference>
<dbReference type="InterPro" id="IPR000719">
    <property type="entry name" value="Prot_kinase_dom"/>
</dbReference>
<keyword evidence="5" id="KW-0418">Kinase</keyword>
<proteinExistence type="predicted"/>
<feature type="domain" description="Protein kinase" evidence="9">
    <location>
        <begin position="12"/>
        <end position="186"/>
    </location>
</feature>
<keyword evidence="11" id="KW-1185">Reference proteome</keyword>
<dbReference type="GO" id="GO:0004674">
    <property type="term" value="F:protein serine/threonine kinase activity"/>
    <property type="evidence" value="ECO:0007669"/>
    <property type="project" value="UniProtKB-KW"/>
</dbReference>
<dbReference type="PROSITE" id="PS50011">
    <property type="entry name" value="PROTEIN_KINASE_DOM"/>
    <property type="match status" value="1"/>
</dbReference>
<reference evidence="10" key="1">
    <citation type="submission" date="2021-01" db="EMBL/GenBank/DDBJ databases">
        <title>Adiantum capillus-veneris genome.</title>
        <authorList>
            <person name="Fang Y."/>
            <person name="Liao Q."/>
        </authorList>
    </citation>
    <scope>NUCLEOTIDE SEQUENCE</scope>
    <source>
        <strain evidence="10">H3</strain>
        <tissue evidence="10">Leaf</tissue>
    </source>
</reference>
<dbReference type="Gene3D" id="1.10.510.10">
    <property type="entry name" value="Transferase(Phosphotransferase) domain 1"/>
    <property type="match status" value="1"/>
</dbReference>
<keyword evidence="2" id="KW-0723">Serine/threonine-protein kinase</keyword>
<dbReference type="EMBL" id="JABFUD020000019">
    <property type="protein sequence ID" value="KAI5065205.1"/>
    <property type="molecule type" value="Genomic_DNA"/>
</dbReference>
<keyword evidence="3" id="KW-0808">Transferase</keyword>
<evidence type="ECO:0000313" key="10">
    <source>
        <dbReference type="EMBL" id="KAI5065205.1"/>
    </source>
</evidence>
<dbReference type="PANTHER" id="PTHR48006:SF102">
    <property type="entry name" value="LEUCINE-RICH REPEAT-CONTAINING PROTEIN DDB_G0281931-RELATED"/>
    <property type="match status" value="1"/>
</dbReference>
<gene>
    <name evidence="10" type="ORF">GOP47_0019900</name>
</gene>
<dbReference type="AlphaFoldDB" id="A0A9D4UCE4"/>
<comment type="caution">
    <text evidence="10">The sequence shown here is derived from an EMBL/GenBank/DDBJ whole genome shotgun (WGS) entry which is preliminary data.</text>
</comment>
<evidence type="ECO:0000256" key="2">
    <source>
        <dbReference type="ARBA" id="ARBA00022527"/>
    </source>
</evidence>
<dbReference type="GO" id="GO:0005524">
    <property type="term" value="F:ATP binding"/>
    <property type="evidence" value="ECO:0007669"/>
    <property type="project" value="UniProtKB-KW"/>
</dbReference>
<dbReference type="Pfam" id="PF00069">
    <property type="entry name" value="Pkinase"/>
    <property type="match status" value="1"/>
</dbReference>
<dbReference type="InterPro" id="IPR051824">
    <property type="entry name" value="LRR_Rcpt-Like_S/T_Kinase"/>
</dbReference>
<dbReference type="Proteomes" id="UP000886520">
    <property type="component" value="Chromosome 19"/>
</dbReference>
<dbReference type="SUPFAM" id="SSF56112">
    <property type="entry name" value="Protein kinase-like (PK-like)"/>
    <property type="match status" value="1"/>
</dbReference>
<dbReference type="OrthoDB" id="676979at2759"/>
<evidence type="ECO:0000256" key="7">
    <source>
        <dbReference type="ARBA" id="ARBA00047899"/>
    </source>
</evidence>
<accession>A0A9D4UCE4</accession>
<evidence type="ECO:0000256" key="5">
    <source>
        <dbReference type="ARBA" id="ARBA00022777"/>
    </source>
</evidence>